<proteinExistence type="predicted"/>
<keyword evidence="3 5" id="KW-1133">Transmembrane helix</keyword>
<dbReference type="GO" id="GO:0016020">
    <property type="term" value="C:membrane"/>
    <property type="evidence" value="ECO:0007669"/>
    <property type="project" value="UniProtKB-SubCell"/>
</dbReference>
<accession>A0A814R682</accession>
<dbReference type="Proteomes" id="UP000663832">
    <property type="component" value="Unassembled WGS sequence"/>
</dbReference>
<evidence type="ECO:0000313" key="9">
    <source>
        <dbReference type="Proteomes" id="UP000663832"/>
    </source>
</evidence>
<dbReference type="Gene3D" id="1.20.1070.10">
    <property type="entry name" value="Rhodopsin 7-helix transmembrane proteins"/>
    <property type="match status" value="1"/>
</dbReference>
<evidence type="ECO:0000313" key="7">
    <source>
        <dbReference type="EMBL" id="CAF1129727.1"/>
    </source>
</evidence>
<keyword evidence="9" id="KW-1185">Reference proteome</keyword>
<feature type="transmembrane region" description="Helical" evidence="5">
    <location>
        <begin position="97"/>
        <end position="120"/>
    </location>
</feature>
<evidence type="ECO:0000313" key="10">
    <source>
        <dbReference type="Proteomes" id="UP000663877"/>
    </source>
</evidence>
<feature type="transmembrane region" description="Helical" evidence="5">
    <location>
        <begin position="172"/>
        <end position="199"/>
    </location>
</feature>
<feature type="transmembrane region" description="Helical" evidence="5">
    <location>
        <begin position="20"/>
        <end position="43"/>
    </location>
</feature>
<gene>
    <name evidence="7" type="ORF">BJG266_LOCUS22930</name>
    <name evidence="8" type="ORF">QVE165_LOCUS46867</name>
</gene>
<dbReference type="PROSITE" id="PS50262">
    <property type="entry name" value="G_PROTEIN_RECEP_F1_2"/>
    <property type="match status" value="1"/>
</dbReference>
<dbReference type="EMBL" id="CAJNOI010000147">
    <property type="protein sequence ID" value="CAF1129727.1"/>
    <property type="molecule type" value="Genomic_DNA"/>
</dbReference>
<evidence type="ECO:0000256" key="2">
    <source>
        <dbReference type="ARBA" id="ARBA00022692"/>
    </source>
</evidence>
<evidence type="ECO:0000256" key="3">
    <source>
        <dbReference type="ARBA" id="ARBA00022989"/>
    </source>
</evidence>
<protein>
    <recommendedName>
        <fullName evidence="6">G-protein coupled receptors family 1 profile domain-containing protein</fullName>
    </recommendedName>
</protein>
<reference evidence="7" key="1">
    <citation type="submission" date="2021-02" db="EMBL/GenBank/DDBJ databases">
        <authorList>
            <person name="Nowell W R."/>
        </authorList>
    </citation>
    <scope>NUCLEOTIDE SEQUENCE</scope>
</reference>
<dbReference type="InterPro" id="IPR017452">
    <property type="entry name" value="GPCR_Rhodpsn_7TM"/>
</dbReference>
<keyword evidence="4 5" id="KW-0472">Membrane</keyword>
<feature type="domain" description="G-protein coupled receptors family 1 profile" evidence="6">
    <location>
        <begin position="35"/>
        <end position="238"/>
    </location>
</feature>
<name>A0A814R682_9BILA</name>
<feature type="transmembrane region" description="Helical" evidence="5">
    <location>
        <begin position="375"/>
        <end position="397"/>
    </location>
</feature>
<dbReference type="AlphaFoldDB" id="A0A814R682"/>
<dbReference type="EMBL" id="CAJNOM010000713">
    <property type="protein sequence ID" value="CAF1548337.1"/>
    <property type="molecule type" value="Genomic_DNA"/>
</dbReference>
<dbReference type="SUPFAM" id="SSF81321">
    <property type="entry name" value="Family A G protein-coupled receptor-like"/>
    <property type="match status" value="1"/>
</dbReference>
<dbReference type="Proteomes" id="UP000663877">
    <property type="component" value="Unassembled WGS sequence"/>
</dbReference>
<evidence type="ECO:0000256" key="4">
    <source>
        <dbReference type="ARBA" id="ARBA00023136"/>
    </source>
</evidence>
<organism evidence="7 10">
    <name type="scientific">Adineta steineri</name>
    <dbReference type="NCBI Taxonomy" id="433720"/>
    <lineage>
        <taxon>Eukaryota</taxon>
        <taxon>Metazoa</taxon>
        <taxon>Spiralia</taxon>
        <taxon>Gnathifera</taxon>
        <taxon>Rotifera</taxon>
        <taxon>Eurotatoria</taxon>
        <taxon>Bdelloidea</taxon>
        <taxon>Adinetida</taxon>
        <taxon>Adinetidae</taxon>
        <taxon>Adineta</taxon>
    </lineage>
</organism>
<evidence type="ECO:0000256" key="5">
    <source>
        <dbReference type="SAM" id="Phobius"/>
    </source>
</evidence>
<evidence type="ECO:0000259" key="6">
    <source>
        <dbReference type="PROSITE" id="PS50262"/>
    </source>
</evidence>
<evidence type="ECO:0000313" key="8">
    <source>
        <dbReference type="EMBL" id="CAF1548337.1"/>
    </source>
</evidence>
<comment type="caution">
    <text evidence="7">The sequence shown here is derived from an EMBL/GenBank/DDBJ whole genome shotgun (WGS) entry which is preliminary data.</text>
</comment>
<sequence>MTNVTLSNSYVIYLSLVLKQLTLSLIIPLILGVVGNLSSCIVFRQKQFRSNGMSLLFTAASIFNIIVLVYGIGTSLYALDHISPDTYSIIFCKIRLYLRHIFLMIVRSYIILACIAAFALSSSKTKFRSLCQPRYVKWSIFGVPFVWPLIALHMPLFTIIENNQCINIDSYIFPFAIYFFLIVGVIPVFLMTLFIVLTIRNLRLLHYRIQSSIATPVKFKSRDRQFIRMLSALVLMYISTNLFYPTNVLYSAITHWTYKSPERIAIESIISSVTTAAGLKELYKSHTFVFHHCQVKSTDVKIIKSGYYPQWNITVFHENQTKDDNLIALHGSFLKSQAWNRANQYKINETYPCYHAENDISIINWGWQWDKPSRFKANICLFTGITLISIGAMIILLKKHYRQEIQPRNV</sequence>
<keyword evidence="2 5" id="KW-0812">Transmembrane</keyword>
<feature type="transmembrane region" description="Helical" evidence="5">
    <location>
        <begin position="226"/>
        <end position="244"/>
    </location>
</feature>
<feature type="transmembrane region" description="Helical" evidence="5">
    <location>
        <begin position="55"/>
        <end position="77"/>
    </location>
</feature>
<comment type="subcellular location">
    <subcellularLocation>
        <location evidence="1">Membrane</location>
    </subcellularLocation>
</comment>
<feature type="transmembrane region" description="Helical" evidence="5">
    <location>
        <begin position="140"/>
        <end position="160"/>
    </location>
</feature>
<evidence type="ECO:0000256" key="1">
    <source>
        <dbReference type="ARBA" id="ARBA00004370"/>
    </source>
</evidence>
<dbReference type="OrthoDB" id="10028202at2759"/>